<feature type="compositionally biased region" description="Basic and acidic residues" evidence="1">
    <location>
        <begin position="164"/>
        <end position="190"/>
    </location>
</feature>
<dbReference type="WBParaSite" id="ACAC_0000056101-mRNA-1">
    <property type="protein sequence ID" value="ACAC_0000056101-mRNA-1"/>
    <property type="gene ID" value="ACAC_0000056101"/>
</dbReference>
<sequence length="190" mass="21508">MNCTGEETMTPVQLSTEEATSSDPRDCIGLFAYVIRKQFYSNGANPISIKFTALKRFLGNYVFVDPWTSTEEHSSSTLTSKDDMETNKKTVKPLIKNSRKKMLFSCSLIFVDKGKWLKDFVDEEKNEQKKAGKQSCFLEGFHDELDGYGCRKKNGVSQRVISGSHEENDEKGKCVNEHLKVNEEGKNTTP</sequence>
<dbReference type="AlphaFoldDB" id="A0A0K0CTV7"/>
<reference evidence="3" key="2">
    <citation type="submission" date="2017-02" db="UniProtKB">
        <authorList>
            <consortium name="WormBaseParasite"/>
        </authorList>
    </citation>
    <scope>IDENTIFICATION</scope>
</reference>
<reference evidence="2" key="1">
    <citation type="submission" date="2012-09" db="EMBL/GenBank/DDBJ databases">
        <authorList>
            <person name="Martin A.A."/>
        </authorList>
    </citation>
    <scope>NUCLEOTIDE SEQUENCE</scope>
</reference>
<evidence type="ECO:0000313" key="3">
    <source>
        <dbReference type="WBParaSite" id="ACAC_0000056101-mRNA-1"/>
    </source>
</evidence>
<accession>A0A0K0CTV7</accession>
<feature type="region of interest" description="Disordered" evidence="1">
    <location>
        <begin position="162"/>
        <end position="190"/>
    </location>
</feature>
<protein>
    <submittedName>
        <fullName evidence="3">Ulp1 protease family, C-terminal catalytic domain-containing protein</fullName>
    </submittedName>
</protein>
<organism evidence="2 3">
    <name type="scientific">Angiostrongylus cantonensis</name>
    <name type="common">Rat lungworm</name>
    <dbReference type="NCBI Taxonomy" id="6313"/>
    <lineage>
        <taxon>Eukaryota</taxon>
        <taxon>Metazoa</taxon>
        <taxon>Ecdysozoa</taxon>
        <taxon>Nematoda</taxon>
        <taxon>Chromadorea</taxon>
        <taxon>Rhabditida</taxon>
        <taxon>Rhabditina</taxon>
        <taxon>Rhabditomorpha</taxon>
        <taxon>Strongyloidea</taxon>
        <taxon>Metastrongylidae</taxon>
        <taxon>Angiostrongylus</taxon>
    </lineage>
</organism>
<proteinExistence type="predicted"/>
<dbReference type="Proteomes" id="UP000035642">
    <property type="component" value="Unassembled WGS sequence"/>
</dbReference>
<evidence type="ECO:0000256" key="1">
    <source>
        <dbReference type="SAM" id="MobiDB-lite"/>
    </source>
</evidence>
<feature type="region of interest" description="Disordered" evidence="1">
    <location>
        <begin position="1"/>
        <end position="22"/>
    </location>
</feature>
<evidence type="ECO:0000313" key="2">
    <source>
        <dbReference type="Proteomes" id="UP000035642"/>
    </source>
</evidence>
<name>A0A0K0CTV7_ANGCA</name>
<keyword evidence="2" id="KW-1185">Reference proteome</keyword>